<sequence length="209" mass="23281">MNLSGKAARSIMVTSAVPGEGKSFVAANLAISIAQSIQEHVLIIDSDMRVPSIHRQFGFDDIPGLSEYLANGTPLSMLLQKTKVDKLSILPAGKPPHNPAELLSSQRMSKLLEEVRERYSDRYIIIDSPPPKLTAEANALARQVDGILLIVKYGSTPRDMVSDLIELLGKEKILGVVFNRVDMRLSNYLAYKRYAKYGKNGKYYTKYHK</sequence>
<reference evidence="3 4" key="1">
    <citation type="submission" date="2020-08" db="EMBL/GenBank/DDBJ databases">
        <title>Bridging the membrane lipid divide: bacteria of the FCB group superphylum have the potential to synthesize archaeal ether lipids.</title>
        <authorList>
            <person name="Villanueva L."/>
            <person name="Von Meijenfeldt F.A.B."/>
            <person name="Westbye A.B."/>
            <person name="Yadav S."/>
            <person name="Hopmans E.C."/>
            <person name="Dutilh B.E."/>
            <person name="Sinninghe Damste J.S."/>
        </authorList>
    </citation>
    <scope>NUCLEOTIDE SEQUENCE [LARGE SCALE GENOMIC DNA]</scope>
    <source>
        <strain evidence="3">NIOZ-UU30</strain>
    </source>
</reference>
<dbReference type="PANTHER" id="PTHR32309:SF13">
    <property type="entry name" value="FERRIC ENTEROBACTIN TRANSPORT PROTEIN FEPE"/>
    <property type="match status" value="1"/>
</dbReference>
<dbReference type="SUPFAM" id="SSF52540">
    <property type="entry name" value="P-loop containing nucleoside triphosphate hydrolases"/>
    <property type="match status" value="1"/>
</dbReference>
<keyword evidence="2" id="KW-0067">ATP-binding</keyword>
<protein>
    <submittedName>
        <fullName evidence="3">Polysaccharide biosynthesis tyrosine autokinase</fullName>
        <ecNumber evidence="3">2.7.10.2</ecNumber>
    </submittedName>
</protein>
<dbReference type="EMBL" id="JACNJH010000094">
    <property type="protein sequence ID" value="MBC8360507.1"/>
    <property type="molecule type" value="Genomic_DNA"/>
</dbReference>
<gene>
    <name evidence="3" type="ORF">H8E23_03825</name>
</gene>
<dbReference type="Pfam" id="PF10609">
    <property type="entry name" value="ParA"/>
    <property type="match status" value="1"/>
</dbReference>
<proteinExistence type="predicted"/>
<dbReference type="EC" id="2.7.10.2" evidence="3"/>
<dbReference type="PANTHER" id="PTHR32309">
    <property type="entry name" value="TYROSINE-PROTEIN KINASE"/>
    <property type="match status" value="1"/>
</dbReference>
<comment type="caution">
    <text evidence="3">The sequence shown here is derived from an EMBL/GenBank/DDBJ whole genome shotgun (WGS) entry which is preliminary data.</text>
</comment>
<evidence type="ECO:0000256" key="2">
    <source>
        <dbReference type="ARBA" id="ARBA00022840"/>
    </source>
</evidence>
<accession>A0A8J6NR70</accession>
<dbReference type="AlphaFoldDB" id="A0A8J6NR70"/>
<name>A0A8J6NR70_9BACT</name>
<keyword evidence="3" id="KW-0808">Transferase</keyword>
<dbReference type="Gene3D" id="3.40.50.300">
    <property type="entry name" value="P-loop containing nucleotide triphosphate hydrolases"/>
    <property type="match status" value="1"/>
</dbReference>
<dbReference type="GO" id="GO:0004715">
    <property type="term" value="F:non-membrane spanning protein tyrosine kinase activity"/>
    <property type="evidence" value="ECO:0007669"/>
    <property type="project" value="UniProtKB-EC"/>
</dbReference>
<dbReference type="Proteomes" id="UP000603434">
    <property type="component" value="Unassembled WGS sequence"/>
</dbReference>
<keyword evidence="1" id="KW-0547">Nucleotide-binding</keyword>
<dbReference type="InterPro" id="IPR005702">
    <property type="entry name" value="Wzc-like_C"/>
</dbReference>
<evidence type="ECO:0000313" key="3">
    <source>
        <dbReference type="EMBL" id="MBC8360507.1"/>
    </source>
</evidence>
<organism evidence="3 4">
    <name type="scientific">Candidatus Desulfatibia profunda</name>
    <dbReference type="NCBI Taxonomy" id="2841695"/>
    <lineage>
        <taxon>Bacteria</taxon>
        <taxon>Pseudomonadati</taxon>
        <taxon>Thermodesulfobacteriota</taxon>
        <taxon>Desulfobacteria</taxon>
        <taxon>Desulfobacterales</taxon>
        <taxon>Desulfobacterales incertae sedis</taxon>
        <taxon>Candidatus Desulfatibia</taxon>
    </lineage>
</organism>
<dbReference type="GO" id="GO:0005886">
    <property type="term" value="C:plasma membrane"/>
    <property type="evidence" value="ECO:0007669"/>
    <property type="project" value="TreeGrafter"/>
</dbReference>
<dbReference type="InterPro" id="IPR033756">
    <property type="entry name" value="YlxH/NBP35"/>
</dbReference>
<evidence type="ECO:0000256" key="1">
    <source>
        <dbReference type="ARBA" id="ARBA00022741"/>
    </source>
</evidence>
<dbReference type="InterPro" id="IPR027417">
    <property type="entry name" value="P-loop_NTPase"/>
</dbReference>
<dbReference type="GO" id="GO:0005524">
    <property type="term" value="F:ATP binding"/>
    <property type="evidence" value="ECO:0007669"/>
    <property type="project" value="UniProtKB-KW"/>
</dbReference>
<dbReference type="NCBIfam" id="TIGR01007">
    <property type="entry name" value="eps_fam"/>
    <property type="match status" value="1"/>
</dbReference>
<evidence type="ECO:0000313" key="4">
    <source>
        <dbReference type="Proteomes" id="UP000603434"/>
    </source>
</evidence>
<dbReference type="InterPro" id="IPR050445">
    <property type="entry name" value="Bact_polysacc_biosynth/exp"/>
</dbReference>
<dbReference type="CDD" id="cd05387">
    <property type="entry name" value="BY-kinase"/>
    <property type="match status" value="1"/>
</dbReference>